<evidence type="ECO:0000256" key="1">
    <source>
        <dbReference type="SAM" id="SignalP"/>
    </source>
</evidence>
<evidence type="ECO:0000313" key="2">
    <source>
        <dbReference type="EMBL" id="KAJ7302723.1"/>
    </source>
</evidence>
<comment type="caution">
    <text evidence="2">The sequence shown here is derived from an EMBL/GenBank/DDBJ whole genome shotgun (WGS) entry which is preliminary data.</text>
</comment>
<accession>A0AAD6Z0X3</accession>
<dbReference type="AlphaFoldDB" id="A0AAD6Z0X3"/>
<protein>
    <submittedName>
        <fullName evidence="2">Uncharacterized protein</fullName>
    </submittedName>
</protein>
<gene>
    <name evidence="2" type="ORF">DFH08DRAFT_826320</name>
</gene>
<dbReference type="Proteomes" id="UP001218218">
    <property type="component" value="Unassembled WGS sequence"/>
</dbReference>
<feature type="chain" id="PRO_5041946029" evidence="1">
    <location>
        <begin position="20"/>
        <end position="159"/>
    </location>
</feature>
<feature type="signal peptide" evidence="1">
    <location>
        <begin position="1"/>
        <end position="19"/>
    </location>
</feature>
<evidence type="ECO:0000313" key="3">
    <source>
        <dbReference type="Proteomes" id="UP001218218"/>
    </source>
</evidence>
<reference evidence="2" key="1">
    <citation type="submission" date="2023-03" db="EMBL/GenBank/DDBJ databases">
        <title>Massive genome expansion in bonnet fungi (Mycena s.s.) driven by repeated elements and novel gene families across ecological guilds.</title>
        <authorList>
            <consortium name="Lawrence Berkeley National Laboratory"/>
            <person name="Harder C.B."/>
            <person name="Miyauchi S."/>
            <person name="Viragh M."/>
            <person name="Kuo A."/>
            <person name="Thoen E."/>
            <person name="Andreopoulos B."/>
            <person name="Lu D."/>
            <person name="Skrede I."/>
            <person name="Drula E."/>
            <person name="Henrissat B."/>
            <person name="Morin E."/>
            <person name="Kohler A."/>
            <person name="Barry K."/>
            <person name="LaButti K."/>
            <person name="Morin E."/>
            <person name="Salamov A."/>
            <person name="Lipzen A."/>
            <person name="Mereny Z."/>
            <person name="Hegedus B."/>
            <person name="Baldrian P."/>
            <person name="Stursova M."/>
            <person name="Weitz H."/>
            <person name="Taylor A."/>
            <person name="Grigoriev I.V."/>
            <person name="Nagy L.G."/>
            <person name="Martin F."/>
            <person name="Kauserud H."/>
        </authorList>
    </citation>
    <scope>NUCLEOTIDE SEQUENCE</scope>
    <source>
        <strain evidence="2">CBHHK002</strain>
    </source>
</reference>
<proteinExistence type="predicted"/>
<keyword evidence="1" id="KW-0732">Signal</keyword>
<name>A0AAD6Z0X3_9AGAR</name>
<organism evidence="2 3">
    <name type="scientific">Mycena albidolilacea</name>
    <dbReference type="NCBI Taxonomy" id="1033008"/>
    <lineage>
        <taxon>Eukaryota</taxon>
        <taxon>Fungi</taxon>
        <taxon>Dikarya</taxon>
        <taxon>Basidiomycota</taxon>
        <taxon>Agaricomycotina</taxon>
        <taxon>Agaricomycetes</taxon>
        <taxon>Agaricomycetidae</taxon>
        <taxon>Agaricales</taxon>
        <taxon>Marasmiineae</taxon>
        <taxon>Mycenaceae</taxon>
        <taxon>Mycena</taxon>
    </lineage>
</organism>
<dbReference type="EMBL" id="JARIHO010000112">
    <property type="protein sequence ID" value="KAJ7302723.1"/>
    <property type="molecule type" value="Genomic_DNA"/>
</dbReference>
<keyword evidence="3" id="KW-1185">Reference proteome</keyword>
<sequence length="159" mass="17063">MHFSKLFFSALTFLAVASAAPAEMAGTEVAQSSDVGIVKYTNMNTSPAHSELTARVEDVHSVEFSIATFTGLTITRFVPVGCYTVIGFLALFNLEAIIDCKTIQVTSSGSITYFAYGPHLSLNSVRPYPSISRVLACLGDPLANWDPNFPPTSSCEVSK</sequence>